<dbReference type="CDD" id="cd04301">
    <property type="entry name" value="NAT_SF"/>
    <property type="match status" value="1"/>
</dbReference>
<dbReference type="PROSITE" id="PS51186">
    <property type="entry name" value="GNAT"/>
    <property type="match status" value="1"/>
</dbReference>
<evidence type="ECO:0000313" key="5">
    <source>
        <dbReference type="EMBL" id="CAJ0879948.1"/>
    </source>
</evidence>
<dbReference type="AlphaFoldDB" id="A0AAD2AUH0"/>
<comment type="caution">
    <text evidence="4">The sequence shown here is derived from an EMBL/GenBank/DDBJ whole genome shotgun (WGS) entry which is preliminary data.</text>
</comment>
<feature type="domain" description="N-acetyltransferase" evidence="3">
    <location>
        <begin position="8"/>
        <end position="169"/>
    </location>
</feature>
<sequence>MSNTSSSIAIRQLTTADAADYRTVRLAALQGAPDAFGSTYAAEAGLPLQAFADRLASSVVLGAYDGARIVGMVGFKAQTGAKDAHKGFVWGFYVAPQARGRGVGRALMDGIVAAATGRVEQLTLSVVRTNAAALALYAQCGFTTYGVEPRALKSAQGYADEVLMVRFLPV</sequence>
<gene>
    <name evidence="4" type="primary">mshD</name>
    <name evidence="5" type="ORF">R77569_03125</name>
    <name evidence="4" type="ORF">R77591_03734</name>
</gene>
<dbReference type="PANTHER" id="PTHR43877:SF2">
    <property type="entry name" value="AMINOALKYLPHOSPHONATE N-ACETYLTRANSFERASE-RELATED"/>
    <property type="match status" value="1"/>
</dbReference>
<dbReference type="EMBL" id="CATVXE010000018">
    <property type="protein sequence ID" value="CAJ0691330.1"/>
    <property type="molecule type" value="Genomic_DNA"/>
</dbReference>
<dbReference type="Gene3D" id="3.40.630.30">
    <property type="match status" value="1"/>
</dbReference>
<dbReference type="Proteomes" id="UP001190002">
    <property type="component" value="Unassembled WGS sequence"/>
</dbReference>
<keyword evidence="1 4" id="KW-0808">Transferase</keyword>
<dbReference type="RefSeq" id="WP_063392505.1">
    <property type="nucleotide sequence ID" value="NZ_CATVWW010000016.1"/>
</dbReference>
<evidence type="ECO:0000313" key="4">
    <source>
        <dbReference type="EMBL" id="CAJ0691330.1"/>
    </source>
</evidence>
<dbReference type="Proteomes" id="UP001190452">
    <property type="component" value="Unassembled WGS sequence"/>
</dbReference>
<proteinExistence type="predicted"/>
<keyword evidence="7" id="KW-1185">Reference proteome</keyword>
<reference evidence="4 7" key="1">
    <citation type="submission" date="2023-07" db="EMBL/GenBank/DDBJ databases">
        <authorList>
            <person name="Peeters C."/>
        </authorList>
    </citation>
    <scope>NUCLEOTIDE SEQUENCE</scope>
    <source>
        <strain evidence="5 7">R-77569</strain>
        <strain evidence="4">R-77591</strain>
    </source>
</reference>
<evidence type="ECO:0000259" key="3">
    <source>
        <dbReference type="PROSITE" id="PS51186"/>
    </source>
</evidence>
<dbReference type="InterPro" id="IPR016181">
    <property type="entry name" value="Acyl_CoA_acyltransferase"/>
</dbReference>
<name>A0AAD2AUH0_9RALS</name>
<dbReference type="Pfam" id="PF00583">
    <property type="entry name" value="Acetyltransf_1"/>
    <property type="match status" value="1"/>
</dbReference>
<organism evidence="4 6">
    <name type="scientific">Ralstonia mannitolilytica</name>
    <dbReference type="NCBI Taxonomy" id="105219"/>
    <lineage>
        <taxon>Bacteria</taxon>
        <taxon>Pseudomonadati</taxon>
        <taxon>Pseudomonadota</taxon>
        <taxon>Betaproteobacteria</taxon>
        <taxon>Burkholderiales</taxon>
        <taxon>Burkholderiaceae</taxon>
        <taxon>Ralstonia</taxon>
    </lineage>
</organism>
<dbReference type="InterPro" id="IPR000182">
    <property type="entry name" value="GNAT_dom"/>
</dbReference>
<dbReference type="EMBL" id="CAUDKV010000013">
    <property type="protein sequence ID" value="CAJ0879948.1"/>
    <property type="molecule type" value="Genomic_DNA"/>
</dbReference>
<protein>
    <submittedName>
        <fullName evidence="4">Mycothiol acetyltransferase</fullName>
        <ecNumber evidence="4">2.3.1.189</ecNumber>
    </submittedName>
</protein>
<dbReference type="PANTHER" id="PTHR43877">
    <property type="entry name" value="AMINOALKYLPHOSPHONATE N-ACETYLTRANSFERASE-RELATED-RELATED"/>
    <property type="match status" value="1"/>
</dbReference>
<dbReference type="SUPFAM" id="SSF55729">
    <property type="entry name" value="Acyl-CoA N-acyltransferases (Nat)"/>
    <property type="match status" value="1"/>
</dbReference>
<evidence type="ECO:0000313" key="6">
    <source>
        <dbReference type="Proteomes" id="UP001190002"/>
    </source>
</evidence>
<accession>A0AAD2AUH0</accession>
<evidence type="ECO:0000313" key="7">
    <source>
        <dbReference type="Proteomes" id="UP001190452"/>
    </source>
</evidence>
<dbReference type="GO" id="GO:0035447">
    <property type="term" value="F:mycothiol synthase activity"/>
    <property type="evidence" value="ECO:0007669"/>
    <property type="project" value="UniProtKB-EC"/>
</dbReference>
<evidence type="ECO:0000256" key="2">
    <source>
        <dbReference type="ARBA" id="ARBA00023315"/>
    </source>
</evidence>
<keyword evidence="2 4" id="KW-0012">Acyltransferase</keyword>
<dbReference type="InterPro" id="IPR050832">
    <property type="entry name" value="Bact_Acetyltransf"/>
</dbReference>
<evidence type="ECO:0000256" key="1">
    <source>
        <dbReference type="ARBA" id="ARBA00022679"/>
    </source>
</evidence>
<dbReference type="EC" id="2.3.1.189" evidence="4"/>